<feature type="compositionally biased region" description="Basic and acidic residues" evidence="1">
    <location>
        <begin position="68"/>
        <end position="77"/>
    </location>
</feature>
<protein>
    <submittedName>
        <fullName evidence="2">Uncharacterized protein</fullName>
    </submittedName>
</protein>
<reference evidence="2 3" key="1">
    <citation type="submission" date="2018-07" db="EMBL/GenBank/DDBJ databases">
        <title>Parabacteroides acidifaciens nov. sp., isolated from human feces.</title>
        <authorList>
            <person name="Wang Y.J."/>
        </authorList>
    </citation>
    <scope>NUCLEOTIDE SEQUENCE [LARGE SCALE GENOMIC DNA]</scope>
    <source>
        <strain evidence="2 3">426-9</strain>
    </source>
</reference>
<evidence type="ECO:0000256" key="1">
    <source>
        <dbReference type="SAM" id="MobiDB-lite"/>
    </source>
</evidence>
<evidence type="ECO:0000313" key="2">
    <source>
        <dbReference type="EMBL" id="RDU47287.1"/>
    </source>
</evidence>
<comment type="caution">
    <text evidence="2">The sequence shown here is derived from an EMBL/GenBank/DDBJ whole genome shotgun (WGS) entry which is preliminary data.</text>
</comment>
<evidence type="ECO:0000313" key="3">
    <source>
        <dbReference type="Proteomes" id="UP000256321"/>
    </source>
</evidence>
<organism evidence="2 3">
    <name type="scientific">Parabacteroides acidifaciens</name>
    <dbReference type="NCBI Taxonomy" id="2290935"/>
    <lineage>
        <taxon>Bacteria</taxon>
        <taxon>Pseudomonadati</taxon>
        <taxon>Bacteroidota</taxon>
        <taxon>Bacteroidia</taxon>
        <taxon>Bacteroidales</taxon>
        <taxon>Tannerellaceae</taxon>
        <taxon>Parabacteroides</taxon>
    </lineage>
</organism>
<name>A0A3D8H9R7_9BACT</name>
<proteinExistence type="predicted"/>
<dbReference type="AlphaFoldDB" id="A0A3D8H9R7"/>
<gene>
    <name evidence="2" type="ORF">DWU89_20435</name>
</gene>
<sequence length="77" mass="8587">MSKVPLSPRLTRGRKRTGLINQLFIGSVLMRSRVKRGNKAVLTQPPEVHRGRGSASKLQNRSLKRNGKREPTAEGLL</sequence>
<feature type="region of interest" description="Disordered" evidence="1">
    <location>
        <begin position="36"/>
        <end position="77"/>
    </location>
</feature>
<dbReference type="EMBL" id="QREV01000128">
    <property type="protein sequence ID" value="RDU47287.1"/>
    <property type="molecule type" value="Genomic_DNA"/>
</dbReference>
<dbReference type="Proteomes" id="UP000256321">
    <property type="component" value="Unassembled WGS sequence"/>
</dbReference>
<accession>A0A3D8H9R7</accession>